<dbReference type="Proteomes" id="UP000199645">
    <property type="component" value="Unassembled WGS sequence"/>
</dbReference>
<name>A0A1I2G1T1_9ACTN</name>
<accession>A0A1I2G1T1</accession>
<dbReference type="EMBL" id="FONV01000006">
    <property type="protein sequence ID" value="SFF11079.1"/>
    <property type="molecule type" value="Genomic_DNA"/>
</dbReference>
<evidence type="ECO:0000313" key="2">
    <source>
        <dbReference type="EMBL" id="SFF11079.1"/>
    </source>
</evidence>
<proteinExistence type="predicted"/>
<reference evidence="2 3" key="1">
    <citation type="submission" date="2016-10" db="EMBL/GenBank/DDBJ databases">
        <authorList>
            <person name="de Groot N.N."/>
        </authorList>
    </citation>
    <scope>NUCLEOTIDE SEQUENCE [LARGE SCALE GENOMIC DNA]</scope>
    <source>
        <strain evidence="2 3">DSM 43019</strain>
    </source>
</reference>
<keyword evidence="1" id="KW-1133">Transmembrane helix</keyword>
<evidence type="ECO:0000256" key="1">
    <source>
        <dbReference type="SAM" id="Phobius"/>
    </source>
</evidence>
<organism evidence="2 3">
    <name type="scientific">Actinoplanes philippinensis</name>
    <dbReference type="NCBI Taxonomy" id="35752"/>
    <lineage>
        <taxon>Bacteria</taxon>
        <taxon>Bacillati</taxon>
        <taxon>Actinomycetota</taxon>
        <taxon>Actinomycetes</taxon>
        <taxon>Micromonosporales</taxon>
        <taxon>Micromonosporaceae</taxon>
        <taxon>Actinoplanes</taxon>
    </lineage>
</organism>
<dbReference type="STRING" id="35752.SAMN05421541_106112"/>
<evidence type="ECO:0000313" key="3">
    <source>
        <dbReference type="Proteomes" id="UP000199645"/>
    </source>
</evidence>
<keyword evidence="1" id="KW-0812">Transmembrane</keyword>
<dbReference type="AlphaFoldDB" id="A0A1I2G1T1"/>
<protein>
    <recommendedName>
        <fullName evidence="4">YcxB-like protein</fullName>
    </recommendedName>
</protein>
<gene>
    <name evidence="2" type="ORF">SAMN05421541_106112</name>
</gene>
<keyword evidence="3" id="KW-1185">Reference proteome</keyword>
<sequence>MFWLLRGLGILLLVVVLIDSVASRSIDAAGFAGGFLAVFGVPWLLAKRASDRCWRLLGTPGTYTVSDWGIQRSSALAQHGYAWSALRHIHEIPGQMIFTSRSAGFLPMPTAALLPGEREHILATAARNGVGLR</sequence>
<feature type="transmembrane region" description="Helical" evidence="1">
    <location>
        <begin position="28"/>
        <end position="46"/>
    </location>
</feature>
<evidence type="ECO:0008006" key="4">
    <source>
        <dbReference type="Google" id="ProtNLM"/>
    </source>
</evidence>
<keyword evidence="1" id="KW-0472">Membrane</keyword>